<accession>A0ABS8N957</accession>
<dbReference type="Proteomes" id="UP001165422">
    <property type="component" value="Unassembled WGS sequence"/>
</dbReference>
<dbReference type="PROSITE" id="PS51257">
    <property type="entry name" value="PROKAR_LIPOPROTEIN"/>
    <property type="match status" value="1"/>
</dbReference>
<dbReference type="EMBL" id="JAJJPB010000029">
    <property type="protein sequence ID" value="MCC9296352.1"/>
    <property type="molecule type" value="Genomic_DNA"/>
</dbReference>
<organism evidence="3 4">
    <name type="scientific">Clostridium aromativorans</name>
    <dbReference type="NCBI Taxonomy" id="2836848"/>
    <lineage>
        <taxon>Bacteria</taxon>
        <taxon>Bacillati</taxon>
        <taxon>Bacillota</taxon>
        <taxon>Clostridia</taxon>
        <taxon>Eubacteriales</taxon>
        <taxon>Clostridiaceae</taxon>
        <taxon>Clostridium</taxon>
    </lineage>
</organism>
<comment type="caution">
    <text evidence="3">The sequence shown here is derived from an EMBL/GenBank/DDBJ whole genome shotgun (WGS) entry which is preliminary data.</text>
</comment>
<evidence type="ECO:0008006" key="5">
    <source>
        <dbReference type="Google" id="ProtNLM"/>
    </source>
</evidence>
<sequence>MNKKFFSTIIIVSLLMTACGRTNSTNPPQQNNQSTPNTTTQNSTNTTTSKSESDTNNIKNIKGFAAIENQSFTVDLNSWGNVKFVSGKITGGNHIPAVFYLTNENGDILYSFEDTPFPYNVDVKAVSFQDVNKDELKDIIIIVIDNANSGKPISAVWLQNADKKFICDTKLSQEMNESGKNKDIKTVTDYLSKKF</sequence>
<keyword evidence="4" id="KW-1185">Reference proteome</keyword>
<protein>
    <recommendedName>
        <fullName evidence="5">Lipoprotein</fullName>
    </recommendedName>
</protein>
<keyword evidence="2" id="KW-0732">Signal</keyword>
<feature type="signal peptide" evidence="2">
    <location>
        <begin position="1"/>
        <end position="24"/>
    </location>
</feature>
<evidence type="ECO:0000256" key="2">
    <source>
        <dbReference type="SAM" id="SignalP"/>
    </source>
</evidence>
<feature type="region of interest" description="Disordered" evidence="1">
    <location>
        <begin position="22"/>
        <end position="55"/>
    </location>
</feature>
<proteinExistence type="predicted"/>
<dbReference type="RefSeq" id="WP_150359067.1">
    <property type="nucleotide sequence ID" value="NZ_JAJJPB010000029.1"/>
</dbReference>
<feature type="compositionally biased region" description="Low complexity" evidence="1">
    <location>
        <begin position="22"/>
        <end position="49"/>
    </location>
</feature>
<feature type="chain" id="PRO_5046899188" description="Lipoprotein" evidence="2">
    <location>
        <begin position="25"/>
        <end position="195"/>
    </location>
</feature>
<gene>
    <name evidence="3" type="ORF">LN736_15970</name>
</gene>
<evidence type="ECO:0000313" key="4">
    <source>
        <dbReference type="Proteomes" id="UP001165422"/>
    </source>
</evidence>
<evidence type="ECO:0000313" key="3">
    <source>
        <dbReference type="EMBL" id="MCC9296352.1"/>
    </source>
</evidence>
<reference evidence="3" key="1">
    <citation type="submission" date="2021-11" db="EMBL/GenBank/DDBJ databases">
        <authorList>
            <person name="Qingchun L."/>
            <person name="Dong Z."/>
            <person name="Zongwei Q."/>
            <person name="Jia Z."/>
            <person name="Duotao L."/>
        </authorList>
    </citation>
    <scope>NUCLEOTIDE SEQUENCE</scope>
    <source>
        <strain evidence="3">WLY-B-L2</strain>
    </source>
</reference>
<evidence type="ECO:0000256" key="1">
    <source>
        <dbReference type="SAM" id="MobiDB-lite"/>
    </source>
</evidence>
<name>A0ABS8N957_9CLOT</name>